<protein>
    <submittedName>
        <fullName evidence="1">Uncharacterized protein</fullName>
    </submittedName>
</protein>
<proteinExistence type="predicted"/>
<reference evidence="1" key="1">
    <citation type="submission" date="2022-11" db="EMBL/GenBank/DDBJ databases">
        <title>Genome Sequence of Nemania bipapillata.</title>
        <authorList>
            <person name="Buettner E."/>
        </authorList>
    </citation>
    <scope>NUCLEOTIDE SEQUENCE</scope>
    <source>
        <strain evidence="1">CP14</strain>
    </source>
</reference>
<keyword evidence="2" id="KW-1185">Reference proteome</keyword>
<sequence length="411" mass="46040">MVYNLVSRKVATRRFRKLPQDVVFEGERNRFFLGTSRQKPIDAIVKRAKRLADGTFELELAAGKAHGVTEAVGSGQMGVYDIYPSNQPLETALDYGSPLASCKVFEVHDFVSKAHVEDRKFRGDASYKVVRRSEIFTRCIKTPKRARIIGTIPSLNVEALTPEHALVNLTKSETPFFTISSSSHGGFKVAFTLDKKELAVDVRSEDMLQSHLMHIGIYDNLLNLVRPSGHGNGIQVQIIGSLPQGNVPAPQLFDPSDPFYHGLGEPQECGPHPYEIHENQWLGLRVRNRTQKTLFIEILDLAPSWKASRVYPTRDNPPTMVLRGEPYDFFIKMTRANSISAQTQSSDHDSIIVLASTNAQGHFQGSNILPQLAEPFDWPLRKVESSRDGEGVDSDPWFAKRVDVRVVNPLH</sequence>
<evidence type="ECO:0000313" key="2">
    <source>
        <dbReference type="Proteomes" id="UP001153334"/>
    </source>
</evidence>
<comment type="caution">
    <text evidence="1">The sequence shown here is derived from an EMBL/GenBank/DDBJ whole genome shotgun (WGS) entry which is preliminary data.</text>
</comment>
<evidence type="ECO:0000313" key="1">
    <source>
        <dbReference type="EMBL" id="KAJ8123128.1"/>
    </source>
</evidence>
<dbReference type="EMBL" id="JAPESX010000123">
    <property type="protein sequence ID" value="KAJ8123128.1"/>
    <property type="molecule type" value="Genomic_DNA"/>
</dbReference>
<organism evidence="1 2">
    <name type="scientific">Nemania bipapillata</name>
    <dbReference type="NCBI Taxonomy" id="110536"/>
    <lineage>
        <taxon>Eukaryota</taxon>
        <taxon>Fungi</taxon>
        <taxon>Dikarya</taxon>
        <taxon>Ascomycota</taxon>
        <taxon>Pezizomycotina</taxon>
        <taxon>Sordariomycetes</taxon>
        <taxon>Xylariomycetidae</taxon>
        <taxon>Xylariales</taxon>
        <taxon>Xylariaceae</taxon>
        <taxon>Nemania</taxon>
    </lineage>
</organism>
<dbReference type="Proteomes" id="UP001153334">
    <property type="component" value="Unassembled WGS sequence"/>
</dbReference>
<gene>
    <name evidence="1" type="ORF">ONZ43_g852</name>
</gene>
<accession>A0ACC2J702</accession>
<name>A0ACC2J702_9PEZI</name>